<dbReference type="Gene3D" id="1.20.5.3310">
    <property type="match status" value="1"/>
</dbReference>
<feature type="transmembrane region" description="Helical" evidence="9">
    <location>
        <begin position="6"/>
        <end position="33"/>
    </location>
</feature>
<proteinExistence type="predicted"/>
<keyword evidence="8 9" id="KW-0472">Membrane</keyword>
<sequence>MFQIGFLEIIFILVVGLFVIGPSRLPTVIKFVIKIYKRIQKQVSKFKNDLEAEIGTEEIKKDVFNEMRMEELDLNGDKNKSD</sequence>
<dbReference type="AlphaFoldDB" id="A0A838YS51"/>
<comment type="caution">
    <text evidence="10">The sequence shown here is derived from an EMBL/GenBank/DDBJ whole genome shotgun (WGS) entry which is preliminary data.</text>
</comment>
<dbReference type="Proteomes" id="UP000585327">
    <property type="component" value="Unassembled WGS sequence"/>
</dbReference>
<dbReference type="EMBL" id="JACETM010000037">
    <property type="protein sequence ID" value="MBA4724263.1"/>
    <property type="molecule type" value="Genomic_DNA"/>
</dbReference>
<gene>
    <name evidence="10" type="primary">tatB</name>
    <name evidence="10" type="ORF">H2021_03490</name>
</gene>
<keyword evidence="3" id="KW-1003">Cell membrane</keyword>
<dbReference type="GO" id="GO:0008320">
    <property type="term" value="F:protein transmembrane transporter activity"/>
    <property type="evidence" value="ECO:0007669"/>
    <property type="project" value="InterPro"/>
</dbReference>
<evidence type="ECO:0000313" key="11">
    <source>
        <dbReference type="Proteomes" id="UP000585327"/>
    </source>
</evidence>
<organism evidence="10 11">
    <name type="scientific">SAR86 cluster bacterium</name>
    <dbReference type="NCBI Taxonomy" id="2030880"/>
    <lineage>
        <taxon>Bacteria</taxon>
        <taxon>Pseudomonadati</taxon>
        <taxon>Pseudomonadota</taxon>
        <taxon>Gammaproteobacteria</taxon>
        <taxon>SAR86 cluster</taxon>
    </lineage>
</organism>
<evidence type="ECO:0000256" key="5">
    <source>
        <dbReference type="ARBA" id="ARBA00022927"/>
    </source>
</evidence>
<evidence type="ECO:0000256" key="9">
    <source>
        <dbReference type="SAM" id="Phobius"/>
    </source>
</evidence>
<evidence type="ECO:0000256" key="4">
    <source>
        <dbReference type="ARBA" id="ARBA00022692"/>
    </source>
</evidence>
<dbReference type="PANTHER" id="PTHR33162">
    <property type="entry name" value="SEC-INDEPENDENT PROTEIN TRANSLOCASE PROTEIN TATA, CHLOROPLASTIC"/>
    <property type="match status" value="1"/>
</dbReference>
<evidence type="ECO:0000256" key="3">
    <source>
        <dbReference type="ARBA" id="ARBA00022475"/>
    </source>
</evidence>
<keyword evidence="2" id="KW-0813">Transport</keyword>
<dbReference type="InterPro" id="IPR018448">
    <property type="entry name" value="TatB"/>
</dbReference>
<reference evidence="10 11" key="1">
    <citation type="submission" date="2020-06" db="EMBL/GenBank/DDBJ databases">
        <title>Dysbiosis in marine aquaculture revealed through microbiome analysis: reverse ecology for environmental sustainability.</title>
        <authorList>
            <person name="Haro-Moreno J.M."/>
            <person name="Coutinho F.H."/>
            <person name="Zaragoza-Solas A."/>
            <person name="Picazo A."/>
            <person name="Almagro-Moreno S."/>
            <person name="Lopez-Perez M."/>
        </authorList>
    </citation>
    <scope>NUCLEOTIDE SEQUENCE [LARGE SCALE GENOMIC DNA]</scope>
    <source>
        <strain evidence="10">MCMED-G42</strain>
    </source>
</reference>
<protein>
    <submittedName>
        <fullName evidence="10">Twin-arginine translocase subunit TatB</fullName>
    </submittedName>
</protein>
<dbReference type="NCBIfam" id="TIGR01410">
    <property type="entry name" value="tatB"/>
    <property type="match status" value="1"/>
</dbReference>
<evidence type="ECO:0000256" key="2">
    <source>
        <dbReference type="ARBA" id="ARBA00022448"/>
    </source>
</evidence>
<evidence type="ECO:0000256" key="1">
    <source>
        <dbReference type="ARBA" id="ARBA00004167"/>
    </source>
</evidence>
<dbReference type="PANTHER" id="PTHR33162:SF1">
    <property type="entry name" value="SEC-INDEPENDENT PROTEIN TRANSLOCASE PROTEIN TATA, CHLOROPLASTIC"/>
    <property type="match status" value="1"/>
</dbReference>
<dbReference type="GO" id="GO:0043953">
    <property type="term" value="P:protein transport by the Tat complex"/>
    <property type="evidence" value="ECO:0007669"/>
    <property type="project" value="InterPro"/>
</dbReference>
<evidence type="ECO:0000313" key="10">
    <source>
        <dbReference type="EMBL" id="MBA4724263.1"/>
    </source>
</evidence>
<dbReference type="Pfam" id="PF02416">
    <property type="entry name" value="TatA_B_E"/>
    <property type="match status" value="1"/>
</dbReference>
<keyword evidence="7" id="KW-0811">Translocation</keyword>
<comment type="subcellular location">
    <subcellularLocation>
        <location evidence="1">Membrane</location>
        <topology evidence="1">Single-pass membrane protein</topology>
    </subcellularLocation>
</comment>
<dbReference type="GO" id="GO:0016020">
    <property type="term" value="C:membrane"/>
    <property type="evidence" value="ECO:0007669"/>
    <property type="project" value="UniProtKB-SubCell"/>
</dbReference>
<keyword evidence="5" id="KW-0653">Protein transport</keyword>
<keyword evidence="6 9" id="KW-1133">Transmembrane helix</keyword>
<evidence type="ECO:0000256" key="7">
    <source>
        <dbReference type="ARBA" id="ARBA00023010"/>
    </source>
</evidence>
<name>A0A838YS51_9GAMM</name>
<dbReference type="PRINTS" id="PR01506">
    <property type="entry name" value="TATBPROTEIN"/>
</dbReference>
<keyword evidence="4 9" id="KW-0812">Transmembrane</keyword>
<accession>A0A838YS51</accession>
<evidence type="ECO:0000256" key="8">
    <source>
        <dbReference type="ARBA" id="ARBA00023136"/>
    </source>
</evidence>
<evidence type="ECO:0000256" key="6">
    <source>
        <dbReference type="ARBA" id="ARBA00022989"/>
    </source>
</evidence>
<dbReference type="InterPro" id="IPR003369">
    <property type="entry name" value="TatA/B/E"/>
</dbReference>